<proteinExistence type="predicted"/>
<reference evidence="3" key="1">
    <citation type="submission" date="2018-07" db="EMBL/GenBank/DDBJ databases">
        <title>Giant CbK-like Caulobacter bacteriophages have genetically divergent genomes.</title>
        <authorList>
            <person name="Wilson K.M."/>
            <person name="Ely B."/>
        </authorList>
    </citation>
    <scope>NUCLEOTIDE SEQUENCE [LARGE SCALE GENOMIC DNA]</scope>
</reference>
<keyword evidence="1" id="KW-1133">Transmembrane helix</keyword>
<gene>
    <name evidence="2" type="ORF">CcrBL9_gp278c</name>
</gene>
<dbReference type="Proteomes" id="UP000259421">
    <property type="component" value="Segment"/>
</dbReference>
<keyword evidence="1" id="KW-0472">Membrane</keyword>
<keyword evidence="3" id="KW-1185">Reference proteome</keyword>
<protein>
    <submittedName>
        <fullName evidence="2">Uncharacterized protein</fullName>
    </submittedName>
</protein>
<reference evidence="2 3" key="2">
    <citation type="submission" date="2018-09" db="EMBL/GenBank/DDBJ databases">
        <title>Giant CbK-like Caulobacter bacteriophages have genetically divergent genomes.</title>
        <authorList>
            <person name="Wilson K."/>
            <person name="Ely B."/>
        </authorList>
    </citation>
    <scope>NUCLEOTIDE SEQUENCE [LARGE SCALE GENOMIC DNA]</scope>
</reference>
<organism evidence="2 3">
    <name type="scientific">Caulobacter phage CcrBL9</name>
    <dbReference type="NCBI Taxonomy" id="2283270"/>
    <lineage>
        <taxon>Viruses</taxon>
        <taxon>Duplodnaviria</taxon>
        <taxon>Heunggongvirae</taxon>
        <taxon>Uroviricota</taxon>
        <taxon>Caudoviricetes</taxon>
        <taxon>Jeanschmidtviridae</taxon>
        <taxon>Bertelyvirus</taxon>
        <taxon>Bertelyvirus BL9</taxon>
    </lineage>
</organism>
<feature type="transmembrane region" description="Helical" evidence="1">
    <location>
        <begin position="33"/>
        <end position="53"/>
    </location>
</feature>
<accession>A0A385EEM1</accession>
<feature type="transmembrane region" description="Helical" evidence="1">
    <location>
        <begin position="7"/>
        <end position="27"/>
    </location>
</feature>
<keyword evidence="1" id="KW-0812">Transmembrane</keyword>
<evidence type="ECO:0000256" key="1">
    <source>
        <dbReference type="SAM" id="Phobius"/>
    </source>
</evidence>
<dbReference type="EMBL" id="MH588546">
    <property type="protein sequence ID" value="AXQ69302.1"/>
    <property type="molecule type" value="Genomic_DNA"/>
</dbReference>
<evidence type="ECO:0000313" key="3">
    <source>
        <dbReference type="Proteomes" id="UP000259421"/>
    </source>
</evidence>
<evidence type="ECO:0000313" key="2">
    <source>
        <dbReference type="EMBL" id="AXQ69302.1"/>
    </source>
</evidence>
<sequence>MSRRKRNIAGYSIITAISAGLMLSGLISGSASLAMAGAFALAPWAALLAMEVFDL</sequence>
<name>A0A385EEM1_9CAUD</name>